<dbReference type="GO" id="GO:0090482">
    <property type="term" value="F:vitamin transmembrane transporter activity"/>
    <property type="evidence" value="ECO:0007669"/>
    <property type="project" value="InterPro"/>
</dbReference>
<keyword evidence="2" id="KW-0472">Membrane</keyword>
<feature type="transmembrane region" description="Helical" evidence="2">
    <location>
        <begin position="164"/>
        <end position="183"/>
    </location>
</feature>
<keyword evidence="2" id="KW-0812">Transmembrane</keyword>
<feature type="transmembrane region" description="Helical" evidence="2">
    <location>
        <begin position="131"/>
        <end position="152"/>
    </location>
</feature>
<protein>
    <recommendedName>
        <fullName evidence="6">Thiamine transporter 1</fullName>
    </recommendedName>
</protein>
<dbReference type="InterPro" id="IPR036259">
    <property type="entry name" value="MFS_trans_sf"/>
</dbReference>
<proteinExistence type="inferred from homology"/>
<dbReference type="Pfam" id="PF01770">
    <property type="entry name" value="Folate_carrier"/>
    <property type="match status" value="1"/>
</dbReference>
<dbReference type="WBParaSite" id="MBELARI_LOCUS9765">
    <property type="protein sequence ID" value="MBELARI_LOCUS9765"/>
    <property type="gene ID" value="MBELARI_LOCUS9765"/>
</dbReference>
<evidence type="ECO:0000313" key="5">
    <source>
        <dbReference type="WBParaSite" id="MBELARI_LOCUS9765"/>
    </source>
</evidence>
<keyword evidence="4" id="KW-1185">Reference proteome</keyword>
<feature type="transmembrane region" description="Helical" evidence="2">
    <location>
        <begin position="48"/>
        <end position="68"/>
    </location>
</feature>
<keyword evidence="3" id="KW-0732">Signal</keyword>
<keyword evidence="2" id="KW-1133">Transmembrane helix</keyword>
<dbReference type="GO" id="GO:0005886">
    <property type="term" value="C:plasma membrane"/>
    <property type="evidence" value="ECO:0007669"/>
    <property type="project" value="TreeGrafter"/>
</dbReference>
<feature type="chain" id="PRO_5042140047" description="Thiamine transporter 1" evidence="3">
    <location>
        <begin position="18"/>
        <end position="286"/>
    </location>
</feature>
<dbReference type="PANTHER" id="PTHR10686">
    <property type="entry name" value="FOLATE TRANSPORTER"/>
    <property type="match status" value="1"/>
</dbReference>
<feature type="transmembrane region" description="Helical" evidence="2">
    <location>
        <begin position="101"/>
        <end position="119"/>
    </location>
</feature>
<evidence type="ECO:0000313" key="4">
    <source>
        <dbReference type="Proteomes" id="UP000887575"/>
    </source>
</evidence>
<evidence type="ECO:0008006" key="6">
    <source>
        <dbReference type="Google" id="ProtNLM"/>
    </source>
</evidence>
<organism evidence="4 5">
    <name type="scientific">Mesorhabditis belari</name>
    <dbReference type="NCBI Taxonomy" id="2138241"/>
    <lineage>
        <taxon>Eukaryota</taxon>
        <taxon>Metazoa</taxon>
        <taxon>Ecdysozoa</taxon>
        <taxon>Nematoda</taxon>
        <taxon>Chromadorea</taxon>
        <taxon>Rhabditida</taxon>
        <taxon>Rhabditina</taxon>
        <taxon>Rhabditomorpha</taxon>
        <taxon>Rhabditoidea</taxon>
        <taxon>Rhabditidae</taxon>
        <taxon>Mesorhabditinae</taxon>
        <taxon>Mesorhabditis</taxon>
    </lineage>
</organism>
<dbReference type="NCBIfam" id="TIGR00806">
    <property type="entry name" value="rfc"/>
    <property type="match status" value="1"/>
</dbReference>
<dbReference type="Proteomes" id="UP000887575">
    <property type="component" value="Unassembled WGS sequence"/>
</dbReference>
<feature type="transmembrane region" description="Helical" evidence="2">
    <location>
        <begin position="77"/>
        <end position="95"/>
    </location>
</feature>
<feature type="signal peptide" evidence="3">
    <location>
        <begin position="1"/>
        <end position="17"/>
    </location>
</feature>
<dbReference type="InterPro" id="IPR002666">
    <property type="entry name" value="Folate_carrier"/>
</dbReference>
<dbReference type="SUPFAM" id="SSF103473">
    <property type="entry name" value="MFS general substrate transporter"/>
    <property type="match status" value="1"/>
</dbReference>
<evidence type="ECO:0000256" key="3">
    <source>
        <dbReference type="SAM" id="SignalP"/>
    </source>
</evidence>
<evidence type="ECO:0000256" key="2">
    <source>
        <dbReference type="SAM" id="Phobius"/>
    </source>
</evidence>
<sequence>MRWWVITLLLCTYGVLKEFRPSEPFLYQYEHVTLNISAEILESKVYPIWTYSYMAFLVPVFLLTDLLLYKPIIILEALSYITVWMLFVLARSVLVQQLIEVFYGWATATEIAYFAYIYVKVDKSHYKKVTSYTRAALQAGKCVAYVLAQILIGTDAASYRALNVISLVSLWIALVFSLILPAVPWRLAYEKLMELQDQDEKKKAPIEIPTLQDELGKRVVDPSGPAHPEATYKNYVKAHFSRWIKEIRQIYSELFVVKWSLWWAMASCAQFQVKCKEKSYFQIIYC</sequence>
<name>A0AAF3FRX5_9BILA</name>
<evidence type="ECO:0000256" key="1">
    <source>
        <dbReference type="ARBA" id="ARBA00005773"/>
    </source>
</evidence>
<dbReference type="PANTHER" id="PTHR10686:SF18">
    <property type="entry name" value="IP11787P-RELATED"/>
    <property type="match status" value="1"/>
</dbReference>
<dbReference type="Gene3D" id="1.20.1250.20">
    <property type="entry name" value="MFS general substrate transporter like domains"/>
    <property type="match status" value="1"/>
</dbReference>
<reference evidence="5" key="1">
    <citation type="submission" date="2024-02" db="UniProtKB">
        <authorList>
            <consortium name="WormBaseParasite"/>
        </authorList>
    </citation>
    <scope>IDENTIFICATION</scope>
</reference>
<accession>A0AAF3FRX5</accession>
<dbReference type="AlphaFoldDB" id="A0AAF3FRX5"/>
<comment type="similarity">
    <text evidence="1">Belongs to the reduced folate carrier (RFC) transporter (TC 2.A.48) family.</text>
</comment>